<organism evidence="2 3">
    <name type="scientific">Mesorhabditis belari</name>
    <dbReference type="NCBI Taxonomy" id="2138241"/>
    <lineage>
        <taxon>Eukaryota</taxon>
        <taxon>Metazoa</taxon>
        <taxon>Ecdysozoa</taxon>
        <taxon>Nematoda</taxon>
        <taxon>Chromadorea</taxon>
        <taxon>Rhabditida</taxon>
        <taxon>Rhabditina</taxon>
        <taxon>Rhabditomorpha</taxon>
        <taxon>Rhabditoidea</taxon>
        <taxon>Rhabditidae</taxon>
        <taxon>Mesorhabditinae</taxon>
        <taxon>Mesorhabditis</taxon>
    </lineage>
</organism>
<dbReference type="AlphaFoldDB" id="A0AAF3F2G9"/>
<feature type="compositionally biased region" description="Low complexity" evidence="1">
    <location>
        <begin position="286"/>
        <end position="298"/>
    </location>
</feature>
<protein>
    <submittedName>
        <fullName evidence="3">Uncharacterized protein</fullName>
    </submittedName>
</protein>
<dbReference type="Proteomes" id="UP000887575">
    <property type="component" value="Unassembled WGS sequence"/>
</dbReference>
<reference evidence="3" key="1">
    <citation type="submission" date="2024-02" db="UniProtKB">
        <authorList>
            <consortium name="WormBaseParasite"/>
        </authorList>
    </citation>
    <scope>IDENTIFICATION</scope>
</reference>
<accession>A0AAF3F2G9</accession>
<evidence type="ECO:0000256" key="1">
    <source>
        <dbReference type="SAM" id="MobiDB-lite"/>
    </source>
</evidence>
<proteinExistence type="predicted"/>
<evidence type="ECO:0000313" key="2">
    <source>
        <dbReference type="Proteomes" id="UP000887575"/>
    </source>
</evidence>
<feature type="compositionally biased region" description="Basic and acidic residues" evidence="1">
    <location>
        <begin position="232"/>
        <end position="246"/>
    </location>
</feature>
<dbReference type="WBParaSite" id="MBELARI_LOCUS20734">
    <property type="protein sequence ID" value="MBELARI_LOCUS20734"/>
    <property type="gene ID" value="MBELARI_LOCUS20734"/>
</dbReference>
<feature type="region of interest" description="Disordered" evidence="1">
    <location>
        <begin position="232"/>
        <end position="298"/>
    </location>
</feature>
<sequence length="298" mass="33246">MTRNEPWIFAIIVVLSHSSFKGNSREWTQFVPSGTPSPPIAFYFKGYPVYPTPSHYDTPKSLSVHKYDEIDDPYGGASSPTVRPIVQHPKAVLQKQRLGGITQKFASAKTKINPKKFSRPIQPKIHRHSVERTNSTSPIQRFVTSKSKSHNETFAEMKSQVDHLGFLPPKINKSLPVHEFKKVVKNSRKTTPIPIPIPINSNAIDSIVDLPTRLQSWKDKNIHSNKTMKRPIDTNRKIPIDPKERNITVSRGFGSVEGSISEGSTDEISSDPDGPVLSPPPPPSLSIPAPALPRFDEQ</sequence>
<name>A0AAF3F2G9_9BILA</name>
<keyword evidence="2" id="KW-1185">Reference proteome</keyword>
<evidence type="ECO:0000313" key="3">
    <source>
        <dbReference type="WBParaSite" id="MBELARI_LOCUS20734"/>
    </source>
</evidence>